<feature type="coiled-coil region" evidence="1">
    <location>
        <begin position="37"/>
        <end position="144"/>
    </location>
</feature>
<dbReference type="Proteomes" id="UP000675284">
    <property type="component" value="Unassembled WGS sequence"/>
</dbReference>
<feature type="region of interest" description="Disordered" evidence="2">
    <location>
        <begin position="217"/>
        <end position="239"/>
    </location>
</feature>
<evidence type="ECO:0000256" key="1">
    <source>
        <dbReference type="SAM" id="Coils"/>
    </source>
</evidence>
<feature type="chain" id="PRO_5038340040" evidence="3">
    <location>
        <begin position="21"/>
        <end position="239"/>
    </location>
</feature>
<feature type="compositionally biased region" description="Basic and acidic residues" evidence="2">
    <location>
        <begin position="225"/>
        <end position="239"/>
    </location>
</feature>
<dbReference type="PROSITE" id="PS51257">
    <property type="entry name" value="PROKAR_LIPOPROTEIN"/>
    <property type="match status" value="1"/>
</dbReference>
<name>A0A941IBI5_9BACI</name>
<dbReference type="EMBL" id="JAGSOT010000027">
    <property type="protein sequence ID" value="MBR7796471.1"/>
    <property type="molecule type" value="Genomic_DNA"/>
</dbReference>
<organism evidence="4 5">
    <name type="scientific">Virgibacillus salarius</name>
    <dbReference type="NCBI Taxonomy" id="447199"/>
    <lineage>
        <taxon>Bacteria</taxon>
        <taxon>Bacillati</taxon>
        <taxon>Bacillota</taxon>
        <taxon>Bacilli</taxon>
        <taxon>Bacillales</taxon>
        <taxon>Bacillaceae</taxon>
        <taxon>Virgibacillus</taxon>
    </lineage>
</organism>
<evidence type="ECO:0000313" key="4">
    <source>
        <dbReference type="EMBL" id="MBR7796471.1"/>
    </source>
</evidence>
<keyword evidence="3" id="KW-0732">Signal</keyword>
<reference evidence="4" key="1">
    <citation type="submission" date="2021-04" db="EMBL/GenBank/DDBJ databases">
        <title>Isolation and polyphasic classification of algal microorganism.</title>
        <authorList>
            <person name="Wang S."/>
        </authorList>
    </citation>
    <scope>NUCLEOTIDE SEQUENCE</scope>
    <source>
        <strain evidence="4">720a</strain>
    </source>
</reference>
<accession>A0A941IBI5</accession>
<proteinExistence type="predicted"/>
<keyword evidence="5" id="KW-1185">Reference proteome</keyword>
<protein>
    <submittedName>
        <fullName evidence="4">YkyA family protein</fullName>
    </submittedName>
</protein>
<feature type="signal peptide" evidence="3">
    <location>
        <begin position="1"/>
        <end position="20"/>
    </location>
</feature>
<dbReference type="AlphaFoldDB" id="A0A941IBI5"/>
<comment type="caution">
    <text evidence="4">The sequence shown here is derived from an EMBL/GenBank/DDBJ whole genome shotgun (WGS) entry which is preliminary data.</text>
</comment>
<dbReference type="RefSeq" id="WP_121605032.1">
    <property type="nucleotide sequence ID" value="NZ_BAAACY010000166.1"/>
</dbReference>
<keyword evidence="1" id="KW-0175">Coiled coil</keyword>
<evidence type="ECO:0000313" key="5">
    <source>
        <dbReference type="Proteomes" id="UP000675284"/>
    </source>
</evidence>
<evidence type="ECO:0000256" key="2">
    <source>
        <dbReference type="SAM" id="MobiDB-lite"/>
    </source>
</evidence>
<dbReference type="InterPro" id="IPR036785">
    <property type="entry name" value="YkyA-like_sf"/>
</dbReference>
<sequence>MPLKKSAIFAGIILLLVISACSSKSTEEKIQGHLEEAVSLEQGFEEQQSKITDLEKEEQQLYSKIVNLGMDEMDKIKKYSKQAIETIDQRAKEIAKEKESIEAASNEFSEIEELITDLEADKVKKKAENMNEVMEKRYETYSKLNKAYQESLKLEKEMYTMLQKEDLEQKTLTEQINKINDSYEKVIDLNKAFNDNTVKYNNLKKEFYSLAGMEVSYEENPTGDKSNKETNSKESSTEK</sequence>
<gene>
    <name evidence="4" type="ORF">KCX74_10525</name>
</gene>
<evidence type="ECO:0000256" key="3">
    <source>
        <dbReference type="SAM" id="SignalP"/>
    </source>
</evidence>
<dbReference type="Gene3D" id="1.20.120.570">
    <property type="entry name" value="YkyA-like"/>
    <property type="match status" value="1"/>
</dbReference>
<dbReference type="Pfam" id="PF10368">
    <property type="entry name" value="YkyA"/>
    <property type="match status" value="1"/>
</dbReference>
<dbReference type="SUPFAM" id="SSF140423">
    <property type="entry name" value="MW0975(SA0943)-like"/>
    <property type="match status" value="1"/>
</dbReference>
<dbReference type="InterPro" id="IPR019454">
    <property type="entry name" value="Lipoprot_YkyA-like"/>
</dbReference>